<reference evidence="2 3" key="1">
    <citation type="submission" date="2019-10" db="EMBL/GenBank/DDBJ databases">
        <title>Bifidobacterium from non-human primates.</title>
        <authorList>
            <person name="Modesto M."/>
        </authorList>
    </citation>
    <scope>NUCLEOTIDE SEQUENCE [LARGE SCALE GENOMIC DNA]</scope>
    <source>
        <strain evidence="2 3">TREC</strain>
    </source>
</reference>
<keyword evidence="1" id="KW-1133">Transmembrane helix</keyword>
<comment type="caution">
    <text evidence="2">The sequence shown here is derived from an EMBL/GenBank/DDBJ whole genome shotgun (WGS) entry which is preliminary data.</text>
</comment>
<name>A0A7K3TJ08_9BIFI</name>
<feature type="transmembrane region" description="Helical" evidence="1">
    <location>
        <begin position="66"/>
        <end position="85"/>
    </location>
</feature>
<accession>A0A7K3TJ08</accession>
<organism evidence="2 3">
    <name type="scientific">Bifidobacterium avesanii</name>
    <dbReference type="NCBI Taxonomy" id="1798157"/>
    <lineage>
        <taxon>Bacteria</taxon>
        <taxon>Bacillati</taxon>
        <taxon>Actinomycetota</taxon>
        <taxon>Actinomycetes</taxon>
        <taxon>Bifidobacteriales</taxon>
        <taxon>Bifidobacteriaceae</taxon>
        <taxon>Bifidobacterium</taxon>
    </lineage>
</organism>
<keyword evidence="1" id="KW-0812">Transmembrane</keyword>
<dbReference type="OrthoDB" id="4948259at2"/>
<gene>
    <name evidence="2" type="ORF">GFD22_06570</name>
</gene>
<keyword evidence="1" id="KW-0472">Membrane</keyword>
<sequence length="214" mass="23584">MESATDRRRHIGAIARRIALSLAVIFTALLVLIPLAERLVIGEPVWPPLHFPIPVLIHGTVVDLRLMPIPAIIAWLAWLVIRINAKPEHRAAKPVRVLVALFVTLLLLVESVISALPFFAVERMHVLAPTSPNGCTIIATYSSALWSSNGDFLIVPRGHMVPRSTDAGWTHRDGSANDPFGDPTWTVTWNGDDATLVPNDTYLVSTYRTPVHCE</sequence>
<evidence type="ECO:0000256" key="1">
    <source>
        <dbReference type="SAM" id="Phobius"/>
    </source>
</evidence>
<dbReference type="AlphaFoldDB" id="A0A7K3TJ08"/>
<proteinExistence type="predicted"/>
<evidence type="ECO:0000313" key="2">
    <source>
        <dbReference type="EMBL" id="NEG78634.1"/>
    </source>
</evidence>
<keyword evidence="3" id="KW-1185">Reference proteome</keyword>
<feature type="transmembrane region" description="Helical" evidence="1">
    <location>
        <begin position="97"/>
        <end position="120"/>
    </location>
</feature>
<dbReference type="Proteomes" id="UP000469763">
    <property type="component" value="Unassembled WGS sequence"/>
</dbReference>
<protein>
    <submittedName>
        <fullName evidence="2">Uncharacterized protein</fullName>
    </submittedName>
</protein>
<evidence type="ECO:0000313" key="3">
    <source>
        <dbReference type="Proteomes" id="UP000469763"/>
    </source>
</evidence>
<dbReference type="EMBL" id="WHZY01000008">
    <property type="protein sequence ID" value="NEG78634.1"/>
    <property type="molecule type" value="Genomic_DNA"/>
</dbReference>
<dbReference type="RefSeq" id="WP_152350309.1">
    <property type="nucleotide sequence ID" value="NZ_WBSN01000007.1"/>
</dbReference>